<dbReference type="SUPFAM" id="SSF54001">
    <property type="entry name" value="Cysteine proteinases"/>
    <property type="match status" value="1"/>
</dbReference>
<dbReference type="InterPro" id="IPR002893">
    <property type="entry name" value="Znf_MYND"/>
</dbReference>
<evidence type="ECO:0000256" key="13">
    <source>
        <dbReference type="SAM" id="Phobius"/>
    </source>
</evidence>
<evidence type="ECO:0000256" key="4">
    <source>
        <dbReference type="ARBA" id="ARBA00022670"/>
    </source>
</evidence>
<sequence length="994" mass="110577">MLQPREADLTALLTFLVVIPLFIYILLGRCSEASKKKARISVLAQLAAEEAIHVEAMTTVDVLPVLPSSKIAFHECARCFAPATTRCSRCKLVRYCSGKCQIVHWRQGHKHECLQWLDNSLNVSAGLLLKDALQQGPFLNNLKSSYLCNGVQGAESLRYSFHNDIYDPFLMATDASQDSDTGRKISDKFKMIQSNGGDDDSHAFDRDQSHDACGKAMLSNHFTEMSSEDLPAGQKFTGGTASSTQVHVNQEINGLSNSRNMSIQHNNLAGDIRKELKHNSSPITSSQSHVDKRLINGFQNGESVSEEKPGVSYNETVNASHTTGHYFAKESIMYRKPPYTLGHTTSSLQKMSENNSKHYHHEGAEKTSGKENGFRIMEKNDSSNICFEVQDGNPSIQGLMGGSKKSAKVLKRNLVGLINDNKKNKLGQLLFPYEDLVKLFQCEESHISPKGLLNCGNSMLGGKVIPVMFKLNCCYANAVLQCLTSTKPLMVYLLRRGHSRTCTFECCVKKWCLMCELEQHASLLSEEGGPLSPIKILSNMTNIGCRMGSGNQEDAHEFLRLLVMSMQSVCLEGLGGEKEVDPWLQETTLIQQIFGGRLKSKVKCLRCHLESERYESIMDLTLEIHGWVESLEDALTQFTAPEDLDGENMYRCGRCLSYVKARKQLSLHEVPNILTIVLKRFQTGKYGKINKCVTFPDMLDMIPFVTGTADKPPLYLLYAVVVHLDNSNASFAGHYISYIKDLQGTWFRIDDSQVEAVSPGQVMSEGAYMLFYSRSFPRPPHAFAEKKLLCPLISTGRNLAKSQKTSKYAPPRVNSNLHSSANSVHQHPTNDLGSNYSDNTTDQAAEHLSRPFSRNLVPDGAYPDATSIELSDATSSDWSLFTSSDDSSFTTESTRDSFSTVDHGDNTTLDTISSIFSPFYVPEYASSNTISCTKFSGSQSQTRFFSESSSVDNHPFLMRPISSVNKGRTMEHARASTEPVISRGHQRSMYGEWE</sequence>
<dbReference type="FunFam" id="6.10.140.2220:FF:000006">
    <property type="entry name" value="Ubiquitin carboxyl-terminal hydrolase 15"/>
    <property type="match status" value="1"/>
</dbReference>
<dbReference type="GO" id="GO:0008270">
    <property type="term" value="F:zinc ion binding"/>
    <property type="evidence" value="ECO:0007669"/>
    <property type="project" value="UniProtKB-KW"/>
</dbReference>
<reference evidence="16 17" key="1">
    <citation type="submission" date="2020-08" db="EMBL/GenBank/DDBJ databases">
        <title>Plant Genome Project.</title>
        <authorList>
            <person name="Zhang R.-G."/>
        </authorList>
    </citation>
    <scope>NUCLEOTIDE SEQUENCE [LARGE SCALE GENOMIC DNA]</scope>
    <source>
        <tissue evidence="16">Rhizome</tissue>
    </source>
</reference>
<dbReference type="EMBL" id="JACMSC010000015">
    <property type="protein sequence ID" value="KAG6488212.1"/>
    <property type="molecule type" value="Genomic_DNA"/>
</dbReference>
<dbReference type="PANTHER" id="PTHR24006">
    <property type="entry name" value="UBIQUITIN CARBOXYL-TERMINAL HYDROLASE"/>
    <property type="match status" value="1"/>
</dbReference>
<keyword evidence="13" id="KW-0812">Transmembrane</keyword>
<feature type="region of interest" description="Disordered" evidence="12">
    <location>
        <begin position="972"/>
        <end position="994"/>
    </location>
</feature>
<evidence type="ECO:0000259" key="14">
    <source>
        <dbReference type="PROSITE" id="PS50235"/>
    </source>
</evidence>
<keyword evidence="17" id="KW-1185">Reference proteome</keyword>
<feature type="domain" description="USP" evidence="14">
    <location>
        <begin position="465"/>
        <end position="775"/>
    </location>
</feature>
<feature type="compositionally biased region" description="Polar residues" evidence="12">
    <location>
        <begin position="813"/>
        <end position="843"/>
    </location>
</feature>
<dbReference type="Pfam" id="PF01753">
    <property type="entry name" value="zf-MYND"/>
    <property type="match status" value="1"/>
</dbReference>
<dbReference type="SUPFAM" id="SSF144232">
    <property type="entry name" value="HIT/MYND zinc finger-like"/>
    <property type="match status" value="1"/>
</dbReference>
<dbReference type="InterPro" id="IPR001394">
    <property type="entry name" value="Peptidase_C19_UCH"/>
</dbReference>
<keyword evidence="5" id="KW-0479">Metal-binding</keyword>
<dbReference type="AlphaFoldDB" id="A0A8J5FPH9"/>
<evidence type="ECO:0000256" key="5">
    <source>
        <dbReference type="ARBA" id="ARBA00022723"/>
    </source>
</evidence>
<evidence type="ECO:0000256" key="12">
    <source>
        <dbReference type="SAM" id="MobiDB-lite"/>
    </source>
</evidence>
<keyword evidence="4" id="KW-0645">Protease</keyword>
<evidence type="ECO:0000313" key="17">
    <source>
        <dbReference type="Proteomes" id="UP000734854"/>
    </source>
</evidence>
<keyword evidence="7" id="KW-0833">Ubl conjugation pathway</keyword>
<dbReference type="Pfam" id="PF00443">
    <property type="entry name" value="UCH"/>
    <property type="match status" value="1"/>
</dbReference>
<dbReference type="InterPro" id="IPR050164">
    <property type="entry name" value="Peptidase_C19"/>
</dbReference>
<feature type="transmembrane region" description="Helical" evidence="13">
    <location>
        <begin position="7"/>
        <end position="27"/>
    </location>
</feature>
<dbReference type="FunFam" id="3.90.70.10:FF:000026">
    <property type="entry name" value="Ubiquitin carboxyl-terminal hydrolase 15"/>
    <property type="match status" value="1"/>
</dbReference>
<evidence type="ECO:0000256" key="10">
    <source>
        <dbReference type="ARBA" id="ARBA00022833"/>
    </source>
</evidence>
<accession>A0A8J5FPH9</accession>
<dbReference type="GO" id="GO:0006508">
    <property type="term" value="P:proteolysis"/>
    <property type="evidence" value="ECO:0007669"/>
    <property type="project" value="UniProtKB-KW"/>
</dbReference>
<evidence type="ECO:0000256" key="6">
    <source>
        <dbReference type="ARBA" id="ARBA00022771"/>
    </source>
</evidence>
<dbReference type="PANTHER" id="PTHR24006:SF685">
    <property type="entry name" value="UBIQUITIN CARBOXYL-TERMINAL HYDROLASE 15"/>
    <property type="match status" value="1"/>
</dbReference>
<name>A0A8J5FPH9_ZINOF</name>
<gene>
    <name evidence="16" type="ORF">ZIOFF_056971</name>
</gene>
<dbReference type="CDD" id="cd02661">
    <property type="entry name" value="Peptidase_C19E"/>
    <property type="match status" value="1"/>
</dbReference>
<evidence type="ECO:0000256" key="1">
    <source>
        <dbReference type="ARBA" id="ARBA00000707"/>
    </source>
</evidence>
<dbReference type="GO" id="GO:0016579">
    <property type="term" value="P:protein deubiquitination"/>
    <property type="evidence" value="ECO:0007669"/>
    <property type="project" value="InterPro"/>
</dbReference>
<dbReference type="GO" id="GO:0004843">
    <property type="term" value="F:cysteine-type deubiquitinase activity"/>
    <property type="evidence" value="ECO:0007669"/>
    <property type="project" value="UniProtKB-EC"/>
</dbReference>
<comment type="similarity">
    <text evidence="2">Belongs to the peptidase C19 family.</text>
</comment>
<evidence type="ECO:0000256" key="9">
    <source>
        <dbReference type="ARBA" id="ARBA00022807"/>
    </source>
</evidence>
<evidence type="ECO:0000256" key="7">
    <source>
        <dbReference type="ARBA" id="ARBA00022786"/>
    </source>
</evidence>
<comment type="catalytic activity">
    <reaction evidence="1">
        <text>Thiol-dependent hydrolysis of ester, thioester, amide, peptide and isopeptide bonds formed by the C-terminal Gly of ubiquitin (a 76-residue protein attached to proteins as an intracellular targeting signal).</text>
        <dbReference type="EC" id="3.4.19.12"/>
    </reaction>
</comment>
<keyword evidence="9" id="KW-0788">Thiol protease</keyword>
<dbReference type="PROSITE" id="PS50235">
    <property type="entry name" value="USP_3"/>
    <property type="match status" value="1"/>
</dbReference>
<keyword evidence="8" id="KW-0378">Hydrolase</keyword>
<evidence type="ECO:0000313" key="16">
    <source>
        <dbReference type="EMBL" id="KAG6488212.1"/>
    </source>
</evidence>
<dbReference type="Gene3D" id="6.10.140.2220">
    <property type="match status" value="1"/>
</dbReference>
<dbReference type="Proteomes" id="UP000734854">
    <property type="component" value="Unassembled WGS sequence"/>
</dbReference>
<dbReference type="GO" id="GO:0005634">
    <property type="term" value="C:nucleus"/>
    <property type="evidence" value="ECO:0007669"/>
    <property type="project" value="TreeGrafter"/>
</dbReference>
<evidence type="ECO:0000256" key="11">
    <source>
        <dbReference type="PROSITE-ProRule" id="PRU00134"/>
    </source>
</evidence>
<evidence type="ECO:0000256" key="8">
    <source>
        <dbReference type="ARBA" id="ARBA00022801"/>
    </source>
</evidence>
<keyword evidence="13" id="KW-0472">Membrane</keyword>
<evidence type="ECO:0000256" key="2">
    <source>
        <dbReference type="ARBA" id="ARBA00009085"/>
    </source>
</evidence>
<feature type="domain" description="MYND-type" evidence="15">
    <location>
        <begin position="76"/>
        <end position="113"/>
    </location>
</feature>
<dbReference type="Gene3D" id="3.90.70.10">
    <property type="entry name" value="Cysteine proteinases"/>
    <property type="match status" value="1"/>
</dbReference>
<dbReference type="InterPro" id="IPR038765">
    <property type="entry name" value="Papain-like_cys_pep_sf"/>
</dbReference>
<proteinExistence type="inferred from homology"/>
<evidence type="ECO:0000259" key="15">
    <source>
        <dbReference type="PROSITE" id="PS50865"/>
    </source>
</evidence>
<keyword evidence="6 11" id="KW-0863">Zinc-finger</keyword>
<keyword evidence="13" id="KW-1133">Transmembrane helix</keyword>
<keyword evidence="10" id="KW-0862">Zinc</keyword>
<dbReference type="PROSITE" id="PS50865">
    <property type="entry name" value="ZF_MYND_2"/>
    <property type="match status" value="1"/>
</dbReference>
<organism evidence="16 17">
    <name type="scientific">Zingiber officinale</name>
    <name type="common">Ginger</name>
    <name type="synonym">Amomum zingiber</name>
    <dbReference type="NCBI Taxonomy" id="94328"/>
    <lineage>
        <taxon>Eukaryota</taxon>
        <taxon>Viridiplantae</taxon>
        <taxon>Streptophyta</taxon>
        <taxon>Embryophyta</taxon>
        <taxon>Tracheophyta</taxon>
        <taxon>Spermatophyta</taxon>
        <taxon>Magnoliopsida</taxon>
        <taxon>Liliopsida</taxon>
        <taxon>Zingiberales</taxon>
        <taxon>Zingiberaceae</taxon>
        <taxon>Zingiber</taxon>
    </lineage>
</organism>
<dbReference type="InterPro" id="IPR028889">
    <property type="entry name" value="USP"/>
</dbReference>
<feature type="region of interest" description="Disordered" evidence="12">
    <location>
        <begin position="801"/>
        <end position="845"/>
    </location>
</feature>
<dbReference type="EC" id="3.4.19.12" evidence="3"/>
<comment type="caution">
    <text evidence="16">The sequence shown here is derived from an EMBL/GenBank/DDBJ whole genome shotgun (WGS) entry which is preliminary data.</text>
</comment>
<dbReference type="GO" id="GO:0005829">
    <property type="term" value="C:cytosol"/>
    <property type="evidence" value="ECO:0007669"/>
    <property type="project" value="TreeGrafter"/>
</dbReference>
<protein>
    <recommendedName>
        <fullName evidence="3">ubiquitinyl hydrolase 1</fullName>
        <ecNumber evidence="3">3.4.19.12</ecNumber>
    </recommendedName>
</protein>
<evidence type="ECO:0000256" key="3">
    <source>
        <dbReference type="ARBA" id="ARBA00012759"/>
    </source>
</evidence>